<gene>
    <name evidence="1" type="ORF">PMO01_20335</name>
</gene>
<dbReference type="RefSeq" id="WP_024013995.1">
    <property type="nucleotide sequence ID" value="NZ_CM002330.1"/>
</dbReference>
<protein>
    <submittedName>
        <fullName evidence="1">Uncharacterized protein</fullName>
    </submittedName>
</protein>
<dbReference type="EMBL" id="AYMZ01000008">
    <property type="protein sequence ID" value="ETF06876.1"/>
    <property type="molecule type" value="Genomic_DNA"/>
</dbReference>
<dbReference type="HOGENOM" id="CLU_3238395_0_0_6"/>
<dbReference type="Proteomes" id="UP000024771">
    <property type="component" value="Chromosome"/>
</dbReference>
<reference evidence="1 2" key="1">
    <citation type="journal article" date="2014" name="Genome Announc.">
        <title>Draft Genome Sequence of Pseudomonas moraviensis R28-S.</title>
        <authorList>
            <person name="Hunter S.S."/>
            <person name="Yano H."/>
            <person name="Loftie-Eaton W."/>
            <person name="Hughes J."/>
            <person name="De Gelder L."/>
            <person name="Stragier P."/>
            <person name="De Vos P."/>
            <person name="Settles M.L."/>
            <person name="Top E.M."/>
        </authorList>
    </citation>
    <scope>NUCLEOTIDE SEQUENCE [LARGE SCALE GENOMIC DNA]</scope>
    <source>
        <strain evidence="2">R28</strain>
    </source>
</reference>
<sequence>MITICLFDRAGQSLGQLTLSSTTFLVDLEALRTIGAWRVGVNK</sequence>
<proteinExistence type="predicted"/>
<name>V8R429_9PSED</name>
<comment type="caution">
    <text evidence="1">The sequence shown here is derived from an EMBL/GenBank/DDBJ whole genome shotgun (WGS) entry which is preliminary data.</text>
</comment>
<dbReference type="PATRIC" id="fig|1395516.4.peg.4129"/>
<accession>V8R429</accession>
<organism evidence="1 2">
    <name type="scientific">Pseudomonas moraviensis R28-S</name>
    <dbReference type="NCBI Taxonomy" id="1395516"/>
    <lineage>
        <taxon>Bacteria</taxon>
        <taxon>Pseudomonadati</taxon>
        <taxon>Pseudomonadota</taxon>
        <taxon>Gammaproteobacteria</taxon>
        <taxon>Pseudomonadales</taxon>
        <taxon>Pseudomonadaceae</taxon>
        <taxon>Pseudomonas</taxon>
    </lineage>
</organism>
<evidence type="ECO:0000313" key="2">
    <source>
        <dbReference type="Proteomes" id="UP000024771"/>
    </source>
</evidence>
<evidence type="ECO:0000313" key="1">
    <source>
        <dbReference type="EMBL" id="ETF06876.1"/>
    </source>
</evidence>
<dbReference type="AlphaFoldDB" id="V8R429"/>